<dbReference type="InterPro" id="IPR009739">
    <property type="entry name" value="LprI-like_N"/>
</dbReference>
<dbReference type="Gene3D" id="1.20.1270.180">
    <property type="match status" value="1"/>
</dbReference>
<feature type="domain" description="Lysozyme inhibitor LprI-like N-terminal" evidence="2">
    <location>
        <begin position="23"/>
        <end position="115"/>
    </location>
</feature>
<dbReference type="KEGG" id="amah:DLM_4206"/>
<dbReference type="PANTHER" id="PTHR39176">
    <property type="entry name" value="PERIPLASMIC PROTEIN-RELATED"/>
    <property type="match status" value="1"/>
</dbReference>
<sequence length="132" mass="14541">MKYGLSGLLLAGLCSSMALAASDNCQDAMTQAEMNVCAAKAHALADSRLNSLYQQYRQRLAADDQQRLTVAQRAWVGYRDAACRFETAQVSGGSIFPTIWLQCLTGKTETRIKELQKLMQCKEGELDCPSLQ</sequence>
<evidence type="ECO:0000256" key="1">
    <source>
        <dbReference type="SAM" id="SignalP"/>
    </source>
</evidence>
<keyword evidence="1" id="KW-0732">Signal</keyword>
<proteinExistence type="predicted"/>
<feature type="signal peptide" evidence="1">
    <location>
        <begin position="1"/>
        <end position="20"/>
    </location>
</feature>
<dbReference type="AlphaFoldDB" id="A0A3G9GN04"/>
<name>A0A3G9GN04_9NEIS</name>
<dbReference type="Pfam" id="PF07007">
    <property type="entry name" value="LprI"/>
    <property type="match status" value="1"/>
</dbReference>
<reference evidence="3 4" key="2">
    <citation type="journal article" date="2017" name="Genome Announc.">
        <title>Draft genome sequence of Aquitalea magnusonii strain H3, a plant growth-promoting bacterium of duckweed Lemna minor.</title>
        <authorList>
            <person name="Ishizawa H."/>
            <person name="Kuroda M."/>
            <person name="Ike M."/>
        </authorList>
    </citation>
    <scope>NUCLEOTIDE SEQUENCE [LARGE SCALE GENOMIC DNA]</scope>
    <source>
        <strain evidence="3 4">H3</strain>
    </source>
</reference>
<dbReference type="Proteomes" id="UP000198290">
    <property type="component" value="Chromosome"/>
</dbReference>
<dbReference type="OrthoDB" id="7340239at2"/>
<organism evidence="3 4">
    <name type="scientific">Aquitalea magnusonii</name>
    <dbReference type="NCBI Taxonomy" id="332411"/>
    <lineage>
        <taxon>Bacteria</taxon>
        <taxon>Pseudomonadati</taxon>
        <taxon>Pseudomonadota</taxon>
        <taxon>Betaproteobacteria</taxon>
        <taxon>Neisseriales</taxon>
        <taxon>Chromobacteriaceae</taxon>
        <taxon>Aquitalea</taxon>
    </lineage>
</organism>
<dbReference type="RefSeq" id="WP_089082928.1">
    <property type="nucleotide sequence ID" value="NZ_AP018823.1"/>
</dbReference>
<evidence type="ECO:0000259" key="2">
    <source>
        <dbReference type="Pfam" id="PF07007"/>
    </source>
</evidence>
<keyword evidence="4" id="KW-1185">Reference proteome</keyword>
<reference evidence="4" key="3">
    <citation type="journal article" date="2017" name="Plant Physiol. Biochem.">
        <title>Differential oxidative and antioxidative response of duckweed Lemna minor toward plant growth promoting/inhibiting bacteria.</title>
        <authorList>
            <person name="Ishizawa H."/>
            <person name="Kuroda M."/>
            <person name="Morikawa M."/>
            <person name="Ike M."/>
        </authorList>
    </citation>
    <scope>NUCLEOTIDE SEQUENCE [LARGE SCALE GENOMIC DNA]</scope>
    <source>
        <strain evidence="4">H3</strain>
    </source>
</reference>
<dbReference type="EMBL" id="AP018823">
    <property type="protein sequence ID" value="BBF87779.1"/>
    <property type="molecule type" value="Genomic_DNA"/>
</dbReference>
<protein>
    <submittedName>
        <fullName evidence="3">Putative periplasmic protein</fullName>
    </submittedName>
</protein>
<dbReference type="PANTHER" id="PTHR39176:SF1">
    <property type="entry name" value="PERIPLASMIC PROTEIN"/>
    <property type="match status" value="1"/>
</dbReference>
<accession>A0A3G9GN04</accession>
<evidence type="ECO:0000313" key="4">
    <source>
        <dbReference type="Proteomes" id="UP000198290"/>
    </source>
</evidence>
<gene>
    <name evidence="3" type="ORF">DLM_4206</name>
</gene>
<dbReference type="STRING" id="332411.VI06_09195"/>
<feature type="chain" id="PRO_5018151554" evidence="1">
    <location>
        <begin position="21"/>
        <end position="132"/>
    </location>
</feature>
<reference evidence="4" key="1">
    <citation type="journal article" date="2017" name="Biotechnol. Biofuels">
        <title>Evaluation of environmental bacterial communities as a factor affecting the growth of duckweed Lemna minor.</title>
        <authorList>
            <person name="Ishizawa H."/>
            <person name="Kuroda M."/>
            <person name="Morikawa M."/>
            <person name="Ike M."/>
        </authorList>
    </citation>
    <scope>NUCLEOTIDE SEQUENCE [LARGE SCALE GENOMIC DNA]</scope>
    <source>
        <strain evidence="4">H3</strain>
    </source>
</reference>
<evidence type="ECO:0000313" key="3">
    <source>
        <dbReference type="EMBL" id="BBF87779.1"/>
    </source>
</evidence>